<dbReference type="AlphaFoldDB" id="A0A8S9QMP7"/>
<dbReference type="Proteomes" id="UP000712600">
    <property type="component" value="Unassembled WGS sequence"/>
</dbReference>
<sequence>MDLTIPQGPRNRKAWPGLGRATARSVGSRVRTLPATQRPKEEIKASTARFRENDAVRLIDQPLQPSDRPPIPSNLQTLESITSWKALRSLMDWGGLTVEDGFDHPTRPEE</sequence>
<feature type="region of interest" description="Disordered" evidence="1">
    <location>
        <begin position="1"/>
        <end position="43"/>
    </location>
</feature>
<organism evidence="2 3">
    <name type="scientific">Brassica cretica</name>
    <name type="common">Mustard</name>
    <dbReference type="NCBI Taxonomy" id="69181"/>
    <lineage>
        <taxon>Eukaryota</taxon>
        <taxon>Viridiplantae</taxon>
        <taxon>Streptophyta</taxon>
        <taxon>Embryophyta</taxon>
        <taxon>Tracheophyta</taxon>
        <taxon>Spermatophyta</taxon>
        <taxon>Magnoliopsida</taxon>
        <taxon>eudicotyledons</taxon>
        <taxon>Gunneridae</taxon>
        <taxon>Pentapetalae</taxon>
        <taxon>rosids</taxon>
        <taxon>malvids</taxon>
        <taxon>Brassicales</taxon>
        <taxon>Brassicaceae</taxon>
        <taxon>Brassiceae</taxon>
        <taxon>Brassica</taxon>
    </lineage>
</organism>
<evidence type="ECO:0000313" key="3">
    <source>
        <dbReference type="Proteomes" id="UP000712600"/>
    </source>
</evidence>
<dbReference type="EMBL" id="QGKX02000996">
    <property type="protein sequence ID" value="KAF3554154.1"/>
    <property type="molecule type" value="Genomic_DNA"/>
</dbReference>
<proteinExistence type="predicted"/>
<name>A0A8S9QMP7_BRACR</name>
<reference evidence="2" key="1">
    <citation type="submission" date="2019-12" db="EMBL/GenBank/DDBJ databases">
        <title>Genome sequencing and annotation of Brassica cretica.</title>
        <authorList>
            <person name="Studholme D.J."/>
            <person name="Sarris P."/>
        </authorList>
    </citation>
    <scope>NUCLEOTIDE SEQUENCE</scope>
    <source>
        <strain evidence="2">PFS-109/04</strain>
        <tissue evidence="2">Leaf</tissue>
    </source>
</reference>
<protein>
    <submittedName>
        <fullName evidence="2">Uncharacterized protein</fullName>
    </submittedName>
</protein>
<evidence type="ECO:0000256" key="1">
    <source>
        <dbReference type="SAM" id="MobiDB-lite"/>
    </source>
</evidence>
<evidence type="ECO:0000313" key="2">
    <source>
        <dbReference type="EMBL" id="KAF3554154.1"/>
    </source>
</evidence>
<comment type="caution">
    <text evidence="2">The sequence shown here is derived from an EMBL/GenBank/DDBJ whole genome shotgun (WGS) entry which is preliminary data.</text>
</comment>
<gene>
    <name evidence="2" type="ORF">F2Q69_00013711</name>
</gene>
<accession>A0A8S9QMP7</accession>